<keyword evidence="6" id="KW-0732">Signal</keyword>
<keyword evidence="4" id="KW-0433">Leucine-rich repeat</keyword>
<keyword evidence="5 12" id="KW-0812">Transmembrane</keyword>
<evidence type="ECO:0000256" key="12">
    <source>
        <dbReference type="SAM" id="Phobius"/>
    </source>
</evidence>
<dbReference type="InterPro" id="IPR013210">
    <property type="entry name" value="LRR_N_plant-typ"/>
</dbReference>
<dbReference type="SMART" id="SM00369">
    <property type="entry name" value="LRR_TYP"/>
    <property type="match status" value="8"/>
</dbReference>
<reference evidence="14 15" key="1">
    <citation type="submission" date="2024-01" db="EMBL/GenBank/DDBJ databases">
        <title>A telomere-to-telomere, gap-free genome of sweet tea (Lithocarpus litseifolius).</title>
        <authorList>
            <person name="Zhou J."/>
        </authorList>
    </citation>
    <scope>NUCLEOTIDE SEQUENCE [LARGE SCALE GENOMIC DNA]</scope>
    <source>
        <strain evidence="14">Zhou-2022a</strain>
        <tissue evidence="14">Leaf</tissue>
    </source>
</reference>
<keyword evidence="8 12" id="KW-1133">Transmembrane helix</keyword>
<keyword evidence="9 12" id="KW-0472">Membrane</keyword>
<accession>A0AAW2BPU3</accession>
<evidence type="ECO:0000313" key="14">
    <source>
        <dbReference type="EMBL" id="KAK9987951.1"/>
    </source>
</evidence>
<dbReference type="FunFam" id="3.80.10.10:FF:000111">
    <property type="entry name" value="LRR receptor-like serine/threonine-protein kinase ERECTA"/>
    <property type="match status" value="1"/>
</dbReference>
<gene>
    <name evidence="14" type="ORF">SO802_028190</name>
</gene>
<evidence type="ECO:0000256" key="1">
    <source>
        <dbReference type="ARBA" id="ARBA00004251"/>
    </source>
</evidence>
<dbReference type="FunFam" id="3.80.10.10:FF:000129">
    <property type="entry name" value="Leucine-rich repeat receptor-like kinase"/>
    <property type="match status" value="1"/>
</dbReference>
<evidence type="ECO:0000256" key="5">
    <source>
        <dbReference type="ARBA" id="ARBA00022692"/>
    </source>
</evidence>
<dbReference type="SUPFAM" id="SSF52058">
    <property type="entry name" value="L domain-like"/>
    <property type="match status" value="2"/>
</dbReference>
<feature type="domain" description="Leucine-rich repeat-containing N-terminal plant-type" evidence="13">
    <location>
        <begin position="88"/>
        <end position="125"/>
    </location>
</feature>
<dbReference type="Proteomes" id="UP001459277">
    <property type="component" value="Unassembled WGS sequence"/>
</dbReference>
<dbReference type="PANTHER" id="PTHR48063">
    <property type="entry name" value="LRR RECEPTOR-LIKE KINASE"/>
    <property type="match status" value="1"/>
</dbReference>
<evidence type="ECO:0000256" key="6">
    <source>
        <dbReference type="ARBA" id="ARBA00022729"/>
    </source>
</evidence>
<evidence type="ECO:0000256" key="7">
    <source>
        <dbReference type="ARBA" id="ARBA00022737"/>
    </source>
</evidence>
<dbReference type="InterPro" id="IPR032675">
    <property type="entry name" value="LRR_dom_sf"/>
</dbReference>
<dbReference type="AlphaFoldDB" id="A0AAW2BPU3"/>
<keyword evidence="10" id="KW-0675">Receptor</keyword>
<evidence type="ECO:0000256" key="3">
    <source>
        <dbReference type="ARBA" id="ARBA00022475"/>
    </source>
</evidence>
<feature type="transmembrane region" description="Helical" evidence="12">
    <location>
        <begin position="661"/>
        <end position="682"/>
    </location>
</feature>
<evidence type="ECO:0000256" key="4">
    <source>
        <dbReference type="ARBA" id="ARBA00022614"/>
    </source>
</evidence>
<proteinExistence type="inferred from homology"/>
<comment type="similarity">
    <text evidence="2">Belongs to the RLP family.</text>
</comment>
<dbReference type="InterPro" id="IPR001611">
    <property type="entry name" value="Leu-rich_rpt"/>
</dbReference>
<evidence type="ECO:0000256" key="11">
    <source>
        <dbReference type="ARBA" id="ARBA00023180"/>
    </source>
</evidence>
<dbReference type="Pfam" id="PF13516">
    <property type="entry name" value="LRR_6"/>
    <property type="match status" value="2"/>
</dbReference>
<evidence type="ECO:0000313" key="15">
    <source>
        <dbReference type="Proteomes" id="UP001459277"/>
    </source>
</evidence>
<dbReference type="Pfam" id="PF00560">
    <property type="entry name" value="LRR_1"/>
    <property type="match status" value="10"/>
</dbReference>
<organism evidence="14 15">
    <name type="scientific">Lithocarpus litseifolius</name>
    <dbReference type="NCBI Taxonomy" id="425828"/>
    <lineage>
        <taxon>Eukaryota</taxon>
        <taxon>Viridiplantae</taxon>
        <taxon>Streptophyta</taxon>
        <taxon>Embryophyta</taxon>
        <taxon>Tracheophyta</taxon>
        <taxon>Spermatophyta</taxon>
        <taxon>Magnoliopsida</taxon>
        <taxon>eudicotyledons</taxon>
        <taxon>Gunneridae</taxon>
        <taxon>Pentapetalae</taxon>
        <taxon>rosids</taxon>
        <taxon>fabids</taxon>
        <taxon>Fagales</taxon>
        <taxon>Fagaceae</taxon>
        <taxon>Lithocarpus</taxon>
    </lineage>
</organism>
<evidence type="ECO:0000256" key="10">
    <source>
        <dbReference type="ARBA" id="ARBA00023170"/>
    </source>
</evidence>
<keyword evidence="7" id="KW-0677">Repeat</keyword>
<sequence length="723" mass="80633">MAAARAISFAQGLSFTSFILEEDSANIIKALKSDEESLSPFGYISARQNPWWWQVVALGTLMLVEWVDCKRLAFWEMALTRAVPCMDGEQEALLKFKEGFKSVSESFSSWKVEEDCCNWRGVGCDNTTGHVTILDLHGQDPSSKLQGEIRPSLRNLTYLRSLDLSLNDFQQTQIPEFICSLKYIEHLNLSNANFRGPIPSSLGNLSHLKSLDLSGNGLFYLRAENLSWVYGLSSLEVLALGGVEISNAEDWLDAVNMLPSLVDLRLIFCKLHKLPQNLHHVNFTSLKILDLSLNNFSSTIPDWLFDIGHSLVSLNLSRCELYGVIPDAFGNLTSLISLDLSDNNLKGPIPLTLGLFQEQGNNNLSGHIPNSMGQLIRLKTLRLRNNNLSGEVPLSLKNCIDLTFLDLAKNRLLGNILAWIENLQNLKVLLLRSNLLSGNIPLQLCQLKYLKILDLSSNNFSGTIPPCYFLGMTSFEDTLSFISYPYMAYTDSVKLTFNSREFINHGFAIVYVIDLSSNHLSGQIPNEFIRLLGLQLLNLSGNHLVGPIPPNIGEMANLEVFDLSRNSLSCTIPASMTNMTFLAILNVSFNNLSGEILQGGQFNTFVNLSYIGNPQLCGIPLSKICSSNESLGDPHCNAEEGDEEKQGIQKEEQHGFKIPSFYLSMGLGFIAGYCGFWGSLLLNKSWRYAYFRFLGNMNDKIYVMVAVGAAKLKRKFQHQQAPK</sequence>
<comment type="subcellular location">
    <subcellularLocation>
        <location evidence="1">Cell membrane</location>
        <topology evidence="1">Single-pass type I membrane protein</topology>
    </subcellularLocation>
</comment>
<name>A0AAW2BPU3_9ROSI</name>
<dbReference type="GO" id="GO:0005886">
    <property type="term" value="C:plasma membrane"/>
    <property type="evidence" value="ECO:0007669"/>
    <property type="project" value="UniProtKB-SubCell"/>
</dbReference>
<keyword evidence="11" id="KW-0325">Glycoprotein</keyword>
<keyword evidence="3" id="KW-1003">Cell membrane</keyword>
<evidence type="ECO:0000256" key="8">
    <source>
        <dbReference type="ARBA" id="ARBA00022989"/>
    </source>
</evidence>
<evidence type="ECO:0000259" key="13">
    <source>
        <dbReference type="Pfam" id="PF08263"/>
    </source>
</evidence>
<dbReference type="Pfam" id="PF08263">
    <property type="entry name" value="LRRNT_2"/>
    <property type="match status" value="1"/>
</dbReference>
<keyword evidence="15" id="KW-1185">Reference proteome</keyword>
<dbReference type="PANTHER" id="PTHR48063:SF103">
    <property type="entry name" value="LEUCINE-RICH RECEPTOR-LIKE KINASE FAMILY PROTEIN"/>
    <property type="match status" value="1"/>
</dbReference>
<protein>
    <recommendedName>
        <fullName evidence="13">Leucine-rich repeat-containing N-terminal plant-type domain-containing protein</fullName>
    </recommendedName>
</protein>
<dbReference type="FunFam" id="3.80.10.10:FF:000095">
    <property type="entry name" value="LRR receptor-like serine/threonine-protein kinase GSO1"/>
    <property type="match status" value="1"/>
</dbReference>
<dbReference type="InterPro" id="IPR003591">
    <property type="entry name" value="Leu-rich_rpt_typical-subtyp"/>
</dbReference>
<dbReference type="EMBL" id="JAZDWU010000010">
    <property type="protein sequence ID" value="KAK9987951.1"/>
    <property type="molecule type" value="Genomic_DNA"/>
</dbReference>
<dbReference type="InterPro" id="IPR046956">
    <property type="entry name" value="RLP23-like"/>
</dbReference>
<evidence type="ECO:0000256" key="9">
    <source>
        <dbReference type="ARBA" id="ARBA00023136"/>
    </source>
</evidence>
<evidence type="ECO:0000256" key="2">
    <source>
        <dbReference type="ARBA" id="ARBA00009592"/>
    </source>
</evidence>
<dbReference type="Gene3D" id="3.80.10.10">
    <property type="entry name" value="Ribonuclease Inhibitor"/>
    <property type="match status" value="2"/>
</dbReference>
<comment type="caution">
    <text evidence="14">The sequence shown here is derived from an EMBL/GenBank/DDBJ whole genome shotgun (WGS) entry which is preliminary data.</text>
</comment>